<keyword evidence="6 7" id="KW-0067">ATP-binding</keyword>
<evidence type="ECO:0000256" key="7">
    <source>
        <dbReference type="PROSITE-ProRule" id="PRU10141"/>
    </source>
</evidence>
<dbReference type="InterPro" id="IPR000719">
    <property type="entry name" value="Prot_kinase_dom"/>
</dbReference>
<dbReference type="Gene3D" id="1.10.510.10">
    <property type="entry name" value="Transferase(Phosphotransferase) domain 1"/>
    <property type="match status" value="1"/>
</dbReference>
<feature type="domain" description="Protein kinase" evidence="10">
    <location>
        <begin position="10"/>
        <end position="264"/>
    </location>
</feature>
<feature type="transmembrane region" description="Helical" evidence="9">
    <location>
        <begin position="321"/>
        <end position="342"/>
    </location>
</feature>
<organism evidence="11 12">
    <name type="scientific">Nocardioides ginsengisegetis</name>
    <dbReference type="NCBI Taxonomy" id="661491"/>
    <lineage>
        <taxon>Bacteria</taxon>
        <taxon>Bacillati</taxon>
        <taxon>Actinomycetota</taxon>
        <taxon>Actinomycetes</taxon>
        <taxon>Propionibacteriales</taxon>
        <taxon>Nocardioidaceae</taxon>
        <taxon>Nocardioides</taxon>
    </lineage>
</organism>
<evidence type="ECO:0000256" key="3">
    <source>
        <dbReference type="ARBA" id="ARBA00022679"/>
    </source>
</evidence>
<evidence type="ECO:0000256" key="5">
    <source>
        <dbReference type="ARBA" id="ARBA00022777"/>
    </source>
</evidence>
<dbReference type="Pfam" id="PF00069">
    <property type="entry name" value="Pkinase"/>
    <property type="match status" value="1"/>
</dbReference>
<proteinExistence type="predicted"/>
<name>A0A7W3J1E0_9ACTN</name>
<dbReference type="PANTHER" id="PTHR43289">
    <property type="entry name" value="MITOGEN-ACTIVATED PROTEIN KINASE KINASE KINASE 20-RELATED"/>
    <property type="match status" value="1"/>
</dbReference>
<sequence>MSPETIAGRYEVEREVGRGGMGSVWLCRDVVLSRVVAAKQVGLMPGEATPDLARAMREARSSAPLNHPNVVSVYDVIEEGDHIWLVMEYVPGRTLAQIMADGRLAPGRAAGLGAQVADGLAAAHARGTVHRDVKPSNILVTDDDHAKISDFGISRTTGDAVLTHSGLVSGTPAYFSPQLARGLEPTPADDVWALGATLYAAVEGRPPFPEQANHLAMLTEITSGEVRAAEDPGALAGPLQRMLDPDPDARWSMSEVAQALHRIHRDHDDSGTRASVPVAAATSVLPESAPDPTPTPQEAYVAPAPVPSGPDSQDSQGSRRALLVGLAVLLLVAALGGGYLLLNDGNGSDTAGGPTAGSSGTTSADRSPDTSTRTSTGTSSSLSQSDETSSAPSPAPASGSRTAFVEDYYGVLPDDTEAGWSMLSRDYQSRTSYGDYAGFWDTIDEVSVDVAPAPGGAVDATITYTTDGSSQTETRRIELARDGDGYLISGDQVVG</sequence>
<feature type="region of interest" description="Disordered" evidence="8">
    <location>
        <begin position="351"/>
        <end position="400"/>
    </location>
</feature>
<evidence type="ECO:0000313" key="11">
    <source>
        <dbReference type="EMBL" id="MBA8804513.1"/>
    </source>
</evidence>
<dbReference type="EC" id="2.7.11.1" evidence="1"/>
<evidence type="ECO:0000256" key="8">
    <source>
        <dbReference type="SAM" id="MobiDB-lite"/>
    </source>
</evidence>
<dbReference type="CDD" id="cd14014">
    <property type="entry name" value="STKc_PknB_like"/>
    <property type="match status" value="1"/>
</dbReference>
<evidence type="ECO:0000256" key="1">
    <source>
        <dbReference type="ARBA" id="ARBA00012513"/>
    </source>
</evidence>
<dbReference type="Proteomes" id="UP000580910">
    <property type="component" value="Unassembled WGS sequence"/>
</dbReference>
<dbReference type="SMART" id="SM00220">
    <property type="entry name" value="S_TKc"/>
    <property type="match status" value="1"/>
</dbReference>
<evidence type="ECO:0000256" key="4">
    <source>
        <dbReference type="ARBA" id="ARBA00022741"/>
    </source>
</evidence>
<dbReference type="PROSITE" id="PS50011">
    <property type="entry name" value="PROTEIN_KINASE_DOM"/>
    <property type="match status" value="1"/>
</dbReference>
<dbReference type="Gene3D" id="3.30.200.20">
    <property type="entry name" value="Phosphorylase Kinase, domain 1"/>
    <property type="match status" value="1"/>
</dbReference>
<dbReference type="SUPFAM" id="SSF56112">
    <property type="entry name" value="Protein kinase-like (PK-like)"/>
    <property type="match status" value="1"/>
</dbReference>
<dbReference type="AlphaFoldDB" id="A0A7W3J1E0"/>
<feature type="binding site" evidence="7">
    <location>
        <position position="39"/>
    </location>
    <ligand>
        <name>ATP</name>
        <dbReference type="ChEBI" id="CHEBI:30616"/>
    </ligand>
</feature>
<dbReference type="PANTHER" id="PTHR43289:SF6">
    <property type="entry name" value="SERINE_THREONINE-PROTEIN KINASE NEKL-3"/>
    <property type="match status" value="1"/>
</dbReference>
<evidence type="ECO:0000256" key="9">
    <source>
        <dbReference type="SAM" id="Phobius"/>
    </source>
</evidence>
<keyword evidence="5 11" id="KW-0418">Kinase</keyword>
<protein>
    <recommendedName>
        <fullName evidence="1">non-specific serine/threonine protein kinase</fullName>
        <ecNumber evidence="1">2.7.11.1</ecNumber>
    </recommendedName>
</protein>
<dbReference type="InterPro" id="IPR011009">
    <property type="entry name" value="Kinase-like_dom_sf"/>
</dbReference>
<dbReference type="GO" id="GO:0005524">
    <property type="term" value="F:ATP binding"/>
    <property type="evidence" value="ECO:0007669"/>
    <property type="project" value="UniProtKB-UniRule"/>
</dbReference>
<evidence type="ECO:0000259" key="10">
    <source>
        <dbReference type="PROSITE" id="PS50011"/>
    </source>
</evidence>
<evidence type="ECO:0000313" key="12">
    <source>
        <dbReference type="Proteomes" id="UP000580910"/>
    </source>
</evidence>
<feature type="compositionally biased region" description="Low complexity" evidence="8">
    <location>
        <begin position="351"/>
        <end position="398"/>
    </location>
</feature>
<keyword evidence="9" id="KW-0472">Membrane</keyword>
<dbReference type="EMBL" id="JACGXA010000001">
    <property type="protein sequence ID" value="MBA8804513.1"/>
    <property type="molecule type" value="Genomic_DNA"/>
</dbReference>
<dbReference type="PROSITE" id="PS00107">
    <property type="entry name" value="PROTEIN_KINASE_ATP"/>
    <property type="match status" value="1"/>
</dbReference>
<dbReference type="GO" id="GO:0004674">
    <property type="term" value="F:protein serine/threonine kinase activity"/>
    <property type="evidence" value="ECO:0007669"/>
    <property type="project" value="UniProtKB-KW"/>
</dbReference>
<comment type="caution">
    <text evidence="11">The sequence shown here is derived from an EMBL/GenBank/DDBJ whole genome shotgun (WGS) entry which is preliminary data.</text>
</comment>
<gene>
    <name evidence="11" type="ORF">FB382_002804</name>
</gene>
<keyword evidence="4 7" id="KW-0547">Nucleotide-binding</keyword>
<evidence type="ECO:0000256" key="2">
    <source>
        <dbReference type="ARBA" id="ARBA00022527"/>
    </source>
</evidence>
<keyword evidence="9" id="KW-1133">Transmembrane helix</keyword>
<keyword evidence="9" id="KW-0812">Transmembrane</keyword>
<keyword evidence="12" id="KW-1185">Reference proteome</keyword>
<reference evidence="11 12" key="1">
    <citation type="submission" date="2020-07" db="EMBL/GenBank/DDBJ databases">
        <title>Sequencing the genomes of 1000 actinobacteria strains.</title>
        <authorList>
            <person name="Klenk H.-P."/>
        </authorList>
    </citation>
    <scope>NUCLEOTIDE SEQUENCE [LARGE SCALE GENOMIC DNA]</scope>
    <source>
        <strain evidence="11 12">DSM 21349</strain>
    </source>
</reference>
<accession>A0A7W3J1E0</accession>
<dbReference type="RefSeq" id="WP_182540082.1">
    <property type="nucleotide sequence ID" value="NZ_JACGXA010000001.1"/>
</dbReference>
<feature type="region of interest" description="Disordered" evidence="8">
    <location>
        <begin position="284"/>
        <end position="317"/>
    </location>
</feature>
<evidence type="ECO:0000256" key="6">
    <source>
        <dbReference type="ARBA" id="ARBA00022840"/>
    </source>
</evidence>
<dbReference type="InterPro" id="IPR017441">
    <property type="entry name" value="Protein_kinase_ATP_BS"/>
</dbReference>
<keyword evidence="2 11" id="KW-0723">Serine/threonine-protein kinase</keyword>
<keyword evidence="3" id="KW-0808">Transferase</keyword>